<evidence type="ECO:0000313" key="2">
    <source>
        <dbReference type="Proteomes" id="UP001163046"/>
    </source>
</evidence>
<comment type="caution">
    <text evidence="1">The sequence shown here is derived from an EMBL/GenBank/DDBJ whole genome shotgun (WGS) entry which is preliminary data.</text>
</comment>
<organism evidence="1 2">
    <name type="scientific">Desmophyllum pertusum</name>
    <dbReference type="NCBI Taxonomy" id="174260"/>
    <lineage>
        <taxon>Eukaryota</taxon>
        <taxon>Metazoa</taxon>
        <taxon>Cnidaria</taxon>
        <taxon>Anthozoa</taxon>
        <taxon>Hexacorallia</taxon>
        <taxon>Scleractinia</taxon>
        <taxon>Caryophylliina</taxon>
        <taxon>Caryophylliidae</taxon>
        <taxon>Desmophyllum</taxon>
    </lineage>
</organism>
<accession>A0A9X0D0Y9</accession>
<dbReference type="EMBL" id="MU826074">
    <property type="protein sequence ID" value="KAJ7381703.1"/>
    <property type="molecule type" value="Genomic_DNA"/>
</dbReference>
<proteinExistence type="predicted"/>
<evidence type="ECO:0000313" key="1">
    <source>
        <dbReference type="EMBL" id="KAJ7381703.1"/>
    </source>
</evidence>
<gene>
    <name evidence="1" type="primary">ABHD16A_4</name>
    <name evidence="1" type="ORF">OS493_039501</name>
</gene>
<name>A0A9X0D0Y9_9CNID</name>
<dbReference type="AlphaFoldDB" id="A0A9X0D0Y9"/>
<keyword evidence="2" id="KW-1185">Reference proteome</keyword>
<feature type="non-terminal residue" evidence="1">
    <location>
        <position position="1"/>
    </location>
</feature>
<sequence length="69" mass="7975">YPGPVLLIRRMRDEIITTVEGDVSSNRGNDLLVKFLKFRYPNLVDGDSEDAMWEYLAAPDQATKRAMWE</sequence>
<dbReference type="OrthoDB" id="6412627at2759"/>
<protein>
    <submittedName>
        <fullName evidence="1">Protein abhd16a</fullName>
    </submittedName>
</protein>
<dbReference type="Proteomes" id="UP001163046">
    <property type="component" value="Unassembled WGS sequence"/>
</dbReference>
<reference evidence="1" key="1">
    <citation type="submission" date="2023-01" db="EMBL/GenBank/DDBJ databases">
        <title>Genome assembly of the deep-sea coral Lophelia pertusa.</title>
        <authorList>
            <person name="Herrera S."/>
            <person name="Cordes E."/>
        </authorList>
    </citation>
    <scope>NUCLEOTIDE SEQUENCE</scope>
    <source>
        <strain evidence="1">USNM1676648</strain>
        <tissue evidence="1">Polyp</tissue>
    </source>
</reference>